<dbReference type="Gene3D" id="2.40.10.10">
    <property type="entry name" value="Trypsin-like serine proteases"/>
    <property type="match status" value="1"/>
</dbReference>
<sequence length="237" mass="25573">TSPEKSYILTGLTSLSNPKHTHHVARTVVHPEYDAKQIRNDVALVKSRHSLFNDGISSVCITRNDSAILSSVDEGIVTGFGLHIVSGSIFGVTMGVSDVVLQTSLPIIPLNKCRREWRILSGGAITISDNQLCAGSRLRGTGPGDSGGPLLAKDANGRLVQIGITSFGAGGIQGLLDQSTYPEGKPTIYLNYMDIISPVQTYTRKSQSVTRKSLYLLLPRKVSMHALLPMFLGWKQS</sequence>
<evidence type="ECO:0000313" key="4">
    <source>
        <dbReference type="EMBL" id="KHJ95100.1"/>
    </source>
</evidence>
<keyword evidence="5" id="KW-1185">Reference proteome</keyword>
<dbReference type="Proteomes" id="UP000053660">
    <property type="component" value="Unassembled WGS sequence"/>
</dbReference>
<dbReference type="InterPro" id="IPR033116">
    <property type="entry name" value="TRYPSIN_SER"/>
</dbReference>
<dbReference type="InterPro" id="IPR001254">
    <property type="entry name" value="Trypsin_dom"/>
</dbReference>
<dbReference type="EMBL" id="KN550081">
    <property type="protein sequence ID" value="KHJ95100.1"/>
    <property type="molecule type" value="Genomic_DNA"/>
</dbReference>
<gene>
    <name evidence="4" type="ORF">OESDEN_04962</name>
</gene>
<feature type="domain" description="Peptidase S1" evidence="3">
    <location>
        <begin position="1"/>
        <end position="237"/>
    </location>
</feature>
<dbReference type="AlphaFoldDB" id="A0A0B1TI85"/>
<name>A0A0B1TI85_OESDE</name>
<dbReference type="SUPFAM" id="SSF50494">
    <property type="entry name" value="Trypsin-like serine proteases"/>
    <property type="match status" value="1"/>
</dbReference>
<dbReference type="PANTHER" id="PTHR24256">
    <property type="entry name" value="TRYPTASE-RELATED"/>
    <property type="match status" value="1"/>
</dbReference>
<dbReference type="PROSITE" id="PS50240">
    <property type="entry name" value="TRYPSIN_DOM"/>
    <property type="match status" value="1"/>
</dbReference>
<proteinExistence type="inferred from homology"/>
<reference evidence="4 5" key="1">
    <citation type="submission" date="2014-03" db="EMBL/GenBank/DDBJ databases">
        <title>Draft genome of the hookworm Oesophagostomum dentatum.</title>
        <authorList>
            <person name="Mitreva M."/>
        </authorList>
    </citation>
    <scope>NUCLEOTIDE SEQUENCE [LARGE SCALE GENOMIC DNA]</scope>
    <source>
        <strain evidence="4 5">OD-Hann</strain>
    </source>
</reference>
<accession>A0A0B1TI85</accession>
<keyword evidence="1" id="KW-1015">Disulfide bond</keyword>
<evidence type="ECO:0000313" key="5">
    <source>
        <dbReference type="Proteomes" id="UP000053660"/>
    </source>
</evidence>
<organism evidence="4 5">
    <name type="scientific">Oesophagostomum dentatum</name>
    <name type="common">Nodular worm</name>
    <dbReference type="NCBI Taxonomy" id="61180"/>
    <lineage>
        <taxon>Eukaryota</taxon>
        <taxon>Metazoa</taxon>
        <taxon>Ecdysozoa</taxon>
        <taxon>Nematoda</taxon>
        <taxon>Chromadorea</taxon>
        <taxon>Rhabditida</taxon>
        <taxon>Rhabditina</taxon>
        <taxon>Rhabditomorpha</taxon>
        <taxon>Strongyloidea</taxon>
        <taxon>Strongylidae</taxon>
        <taxon>Oesophagostomum</taxon>
    </lineage>
</organism>
<dbReference type="SMART" id="SM00020">
    <property type="entry name" value="Tryp_SPc"/>
    <property type="match status" value="1"/>
</dbReference>
<dbReference type="Pfam" id="PF00089">
    <property type="entry name" value="Trypsin"/>
    <property type="match status" value="1"/>
</dbReference>
<dbReference type="PROSITE" id="PS00135">
    <property type="entry name" value="TRYPSIN_SER"/>
    <property type="match status" value="1"/>
</dbReference>
<evidence type="ECO:0000259" key="3">
    <source>
        <dbReference type="PROSITE" id="PS50240"/>
    </source>
</evidence>
<dbReference type="InterPro" id="IPR043504">
    <property type="entry name" value="Peptidase_S1_PA_chymotrypsin"/>
</dbReference>
<protein>
    <submittedName>
        <fullName evidence="4">Trypsin</fullName>
    </submittedName>
</protein>
<dbReference type="InterPro" id="IPR009003">
    <property type="entry name" value="Peptidase_S1_PA"/>
</dbReference>
<evidence type="ECO:0000256" key="1">
    <source>
        <dbReference type="ARBA" id="ARBA00023157"/>
    </source>
</evidence>
<feature type="non-terminal residue" evidence="4">
    <location>
        <position position="1"/>
    </location>
</feature>
<dbReference type="GO" id="GO:0004252">
    <property type="term" value="F:serine-type endopeptidase activity"/>
    <property type="evidence" value="ECO:0007669"/>
    <property type="project" value="InterPro"/>
</dbReference>
<dbReference type="InterPro" id="IPR051487">
    <property type="entry name" value="Ser/Thr_Proteases_Immune/Dev"/>
</dbReference>
<comment type="similarity">
    <text evidence="2">Belongs to the peptidase S1 family. CLIP subfamily.</text>
</comment>
<evidence type="ECO:0000256" key="2">
    <source>
        <dbReference type="ARBA" id="ARBA00024195"/>
    </source>
</evidence>
<dbReference type="GO" id="GO:0006508">
    <property type="term" value="P:proteolysis"/>
    <property type="evidence" value="ECO:0007669"/>
    <property type="project" value="InterPro"/>
</dbReference>
<dbReference type="OrthoDB" id="5844829at2759"/>